<dbReference type="SUPFAM" id="SSF46785">
    <property type="entry name" value="Winged helix' DNA-binding domain"/>
    <property type="match status" value="1"/>
</dbReference>
<feature type="domain" description="DEP" evidence="4">
    <location>
        <begin position="88"/>
        <end position="178"/>
    </location>
</feature>
<feature type="non-terminal residue" evidence="6">
    <location>
        <position position="1"/>
    </location>
</feature>
<organism evidence="5 6">
    <name type="scientific">Phascolarctos cinereus</name>
    <name type="common">Koala</name>
    <dbReference type="NCBI Taxonomy" id="38626"/>
    <lineage>
        <taxon>Eukaryota</taxon>
        <taxon>Metazoa</taxon>
        <taxon>Chordata</taxon>
        <taxon>Craniata</taxon>
        <taxon>Vertebrata</taxon>
        <taxon>Euteleostomi</taxon>
        <taxon>Mammalia</taxon>
        <taxon>Metatheria</taxon>
        <taxon>Diprotodontia</taxon>
        <taxon>Phascolarctidae</taxon>
        <taxon>Phascolarctos</taxon>
    </lineage>
</organism>
<dbReference type="RefSeq" id="XP_020819593.1">
    <property type="nucleotide sequence ID" value="XM_020963934.1"/>
</dbReference>
<dbReference type="PROSITE" id="PS50186">
    <property type="entry name" value="DEP"/>
    <property type="match status" value="1"/>
</dbReference>
<dbReference type="Gene3D" id="1.10.10.10">
    <property type="entry name" value="Winged helix-like DNA-binding domain superfamily/Winged helix DNA-binding domain"/>
    <property type="match status" value="1"/>
</dbReference>
<dbReference type="CDD" id="cd04405">
    <property type="entry name" value="RhoGAP_BRCC3-like"/>
    <property type="match status" value="1"/>
</dbReference>
<dbReference type="InterPro" id="IPR000591">
    <property type="entry name" value="DEP_dom"/>
</dbReference>
<gene>
    <name evidence="6" type="primary">DEPDC7</name>
</gene>
<dbReference type="SMART" id="SM00049">
    <property type="entry name" value="DEP"/>
    <property type="match status" value="1"/>
</dbReference>
<feature type="region of interest" description="Disordered" evidence="3">
    <location>
        <begin position="1"/>
        <end position="26"/>
    </location>
</feature>
<protein>
    <recommendedName>
        <fullName evidence="2">DEP domain-containing protein 7</fullName>
    </recommendedName>
</protein>
<dbReference type="InterPro" id="IPR036388">
    <property type="entry name" value="WH-like_DNA-bd_sf"/>
</dbReference>
<evidence type="ECO:0000256" key="2">
    <source>
        <dbReference type="ARBA" id="ARBA00040225"/>
    </source>
</evidence>
<reference evidence="6" key="1">
    <citation type="submission" date="2025-08" db="UniProtKB">
        <authorList>
            <consortium name="RefSeq"/>
        </authorList>
    </citation>
    <scope>IDENTIFICATION</scope>
    <source>
        <tissue evidence="6">Spleen</tissue>
    </source>
</reference>
<dbReference type="KEGG" id="pcw:110192646"/>
<dbReference type="CDD" id="cd04446">
    <property type="entry name" value="DEP_DEPDC4"/>
    <property type="match status" value="1"/>
</dbReference>
<dbReference type="InParanoid" id="A0A6P5IEP1"/>
<evidence type="ECO:0000256" key="1">
    <source>
        <dbReference type="ARBA" id="ARBA00037970"/>
    </source>
</evidence>
<dbReference type="AlphaFoldDB" id="A0A6P5IEP1"/>
<dbReference type="Pfam" id="PF00610">
    <property type="entry name" value="DEP"/>
    <property type="match status" value="1"/>
</dbReference>
<dbReference type="Proteomes" id="UP000515140">
    <property type="component" value="Unplaced"/>
</dbReference>
<dbReference type="GO" id="GO:0035556">
    <property type="term" value="P:intracellular signal transduction"/>
    <property type="evidence" value="ECO:0007669"/>
    <property type="project" value="InterPro"/>
</dbReference>
<evidence type="ECO:0000313" key="5">
    <source>
        <dbReference type="Proteomes" id="UP000515140"/>
    </source>
</evidence>
<dbReference type="FunCoup" id="A0A6P5IEP1">
    <property type="interactions" value="151"/>
</dbReference>
<sequence>GGGAEGRDLRSPTPRGPEGAGSRVAPAECLLPSGEPRLPGAAMSAVREKVAALHISALYSPEHKPPGFSVAQKPFGATYIWSSIINTLQTEVEVKKRRHHLKRHDDCFVGSDAVDVIFSHLIQNKFFGDVDIPRAKVVRVCQALMDYKVFEAVPTKVFGRDKRPVFEDSSCSLYRFTAVPDQEDIQSGKENRVCPTSRYEKTPLINSSALKSTSLEDLWENLSLKPANSPHVNISTNLPPQVINEVWREETIGRLLQLIDLPLLDSLLQHQEMAPKVPHPKAQPDLINTSNYLDRGVLKAYSDSQDDEWLSAATDCLEYLPDQMVVELSRNFPELPDKGDVWKALLFDAISKHYSNREPLLNHLFEIHTGIAELLVNGKTDRALEAMQLCLKLLDSSRREEFRRLLYLMAVAARPSEFKLQKESENRMVVKRAFSKAIVNNKNLSKGKTDLLVLFLVDHQKDVFKIPGTLHKIVSDRLMALQRGGDPGRDTGYVFCQRHDQSEYHSLAQKATKEELLSLLKTIDEDSKLPAKEKKKLLGQFYESHPNIFIEYFGDRVSNIFI</sequence>
<dbReference type="PANTHER" id="PTHR16206:SF9">
    <property type="entry name" value="DEP DOMAIN-CONTAINING PROTEIN 7"/>
    <property type="match status" value="1"/>
</dbReference>
<dbReference type="InterPro" id="IPR036390">
    <property type="entry name" value="WH_DNA-bd_sf"/>
</dbReference>
<feature type="compositionally biased region" description="Basic and acidic residues" evidence="3">
    <location>
        <begin position="1"/>
        <end position="10"/>
    </location>
</feature>
<accession>A0A6P5IEP1</accession>
<dbReference type="PANTHER" id="PTHR16206">
    <property type="entry name" value="DEP DOMAIN-CONTAINING"/>
    <property type="match status" value="1"/>
</dbReference>
<dbReference type="CTD" id="91614"/>
<evidence type="ECO:0000256" key="3">
    <source>
        <dbReference type="SAM" id="MobiDB-lite"/>
    </source>
</evidence>
<proteinExistence type="inferred from homology"/>
<keyword evidence="5" id="KW-1185">Reference proteome</keyword>
<evidence type="ECO:0000259" key="4">
    <source>
        <dbReference type="PROSITE" id="PS50186"/>
    </source>
</evidence>
<evidence type="ECO:0000313" key="6">
    <source>
        <dbReference type="RefSeq" id="XP_020819593.1"/>
    </source>
</evidence>
<name>A0A6P5IEP1_PHACI</name>
<dbReference type="GeneID" id="110192646"/>
<comment type="similarity">
    <text evidence="1">Belongs to the DEPDC7 family.</text>
</comment>